<dbReference type="Proteomes" id="UP001521222">
    <property type="component" value="Unassembled WGS sequence"/>
</dbReference>
<keyword evidence="3" id="KW-1185">Reference proteome</keyword>
<sequence length="151" mass="17023">MASNSDLRPTPTIPPSHATLEALHTISPLAFHSVFPTLENFTKLWERPGAYDLIDNSLLYKVNRQEWEEWMYMEESDTSSPTVGSFVKVPEPLPSLPTEEISSIERVRRWLATYQPLPLQNWLATPPTLPSSDAPDDAPTTSHVSYGKPFT</sequence>
<name>A0ABR3QJZ1_9PLEO</name>
<comment type="caution">
    <text evidence="2">The sequence shown here is derived from an EMBL/GenBank/DDBJ whole genome shotgun (WGS) entry which is preliminary data.</text>
</comment>
<dbReference type="EMBL" id="JAKIXB020000049">
    <property type="protein sequence ID" value="KAL1592137.1"/>
    <property type="molecule type" value="Genomic_DNA"/>
</dbReference>
<evidence type="ECO:0000313" key="3">
    <source>
        <dbReference type="Proteomes" id="UP001521222"/>
    </source>
</evidence>
<gene>
    <name evidence="2" type="ORF">SLS59_009905</name>
</gene>
<proteinExistence type="predicted"/>
<feature type="region of interest" description="Disordered" evidence="1">
    <location>
        <begin position="125"/>
        <end position="151"/>
    </location>
</feature>
<organism evidence="2 3">
    <name type="scientific">Nothophoma quercina</name>
    <dbReference type="NCBI Taxonomy" id="749835"/>
    <lineage>
        <taxon>Eukaryota</taxon>
        <taxon>Fungi</taxon>
        <taxon>Dikarya</taxon>
        <taxon>Ascomycota</taxon>
        <taxon>Pezizomycotina</taxon>
        <taxon>Dothideomycetes</taxon>
        <taxon>Pleosporomycetidae</taxon>
        <taxon>Pleosporales</taxon>
        <taxon>Pleosporineae</taxon>
        <taxon>Didymellaceae</taxon>
        <taxon>Nothophoma</taxon>
    </lineage>
</organism>
<protein>
    <submittedName>
        <fullName evidence="2">Uncharacterized protein</fullName>
    </submittedName>
</protein>
<reference evidence="2 3" key="1">
    <citation type="submission" date="2024-02" db="EMBL/GenBank/DDBJ databases">
        <title>De novo assembly and annotation of 12 fungi associated with fruit tree decline syndrome in Ontario, Canada.</title>
        <authorList>
            <person name="Sulman M."/>
            <person name="Ellouze W."/>
            <person name="Ilyukhin E."/>
        </authorList>
    </citation>
    <scope>NUCLEOTIDE SEQUENCE [LARGE SCALE GENOMIC DNA]</scope>
    <source>
        <strain evidence="2 3">M97-236</strain>
    </source>
</reference>
<accession>A0ABR3QJZ1</accession>
<evidence type="ECO:0000256" key="1">
    <source>
        <dbReference type="SAM" id="MobiDB-lite"/>
    </source>
</evidence>
<evidence type="ECO:0000313" key="2">
    <source>
        <dbReference type="EMBL" id="KAL1592137.1"/>
    </source>
</evidence>